<dbReference type="Proteomes" id="UP000321110">
    <property type="component" value="Unassembled WGS sequence"/>
</dbReference>
<name>A0A5C7W1M0_AQUAC</name>
<comment type="caution">
    <text evidence="3">The sequence shown here is derived from an EMBL/GenBank/DDBJ whole genome shotgun (WGS) entry which is preliminary data.</text>
</comment>
<proteinExistence type="predicted"/>
<feature type="domain" description="T6SS Phospholipase effector Tle1-like catalytic" evidence="1">
    <location>
        <begin position="266"/>
        <end position="417"/>
    </location>
</feature>
<protein>
    <submittedName>
        <fullName evidence="3">DUF2235 domain-containing protein</fullName>
    </submittedName>
</protein>
<feature type="domain" description="T6SS Phospholipase effector Tle1-like C-terminal" evidence="2">
    <location>
        <begin position="455"/>
        <end position="834"/>
    </location>
</feature>
<dbReference type="InterPro" id="IPR054388">
    <property type="entry name" value="Tle1-like_C"/>
</dbReference>
<evidence type="ECO:0000259" key="1">
    <source>
        <dbReference type="Pfam" id="PF09994"/>
    </source>
</evidence>
<accession>A0A5C7W1M0</accession>
<gene>
    <name evidence="3" type="ORF">E6Q69_11990</name>
</gene>
<dbReference type="Pfam" id="PF22137">
    <property type="entry name" value="T6SS_Tle1-like_C"/>
    <property type="match status" value="1"/>
</dbReference>
<dbReference type="PANTHER" id="PTHR33840:SF1">
    <property type="entry name" value="TLE1 PHOSPHOLIPASE DOMAIN-CONTAINING PROTEIN"/>
    <property type="match status" value="1"/>
</dbReference>
<dbReference type="AlphaFoldDB" id="A0A5C7W1M0"/>
<dbReference type="Pfam" id="PF09994">
    <property type="entry name" value="T6SS_Tle1-like_cat"/>
    <property type="match status" value="1"/>
</dbReference>
<dbReference type="EMBL" id="SSFO01000198">
    <property type="protein sequence ID" value="TXI31189.1"/>
    <property type="molecule type" value="Genomic_DNA"/>
</dbReference>
<evidence type="ECO:0000313" key="4">
    <source>
        <dbReference type="Proteomes" id="UP000321110"/>
    </source>
</evidence>
<evidence type="ECO:0000313" key="3">
    <source>
        <dbReference type="EMBL" id="TXI31189.1"/>
    </source>
</evidence>
<dbReference type="PANTHER" id="PTHR33840">
    <property type="match status" value="1"/>
</dbReference>
<sequence>MSKTLTVECPPAANPVLIAPRFTRSGLPQDAHEVKANLDRQKVDEKRFWSQAIQNAASCDQETTEPCTKTLHLSLFFDGTNNHEPSDQNANPRCTSNIARLYHATIDHGVKEAAEAGYYRYYIPGVGTVFKEIHENVPLADGLKGAEGGENRINWGLTRLIDTLRRTLTKKPLLDDKAYRLVKDMGTCWYGHVFSGTLLERGDAKRKATLSPELEELALLLEQRRQTQQKPEILALRLYVYGFSRGAAEARTFANWLADLTRSSTEEGEEYRFAGLPISIEFLGLFDTVAAVGIADSAPFAAGHMDWADDTMRLPDESATQPTTLVEDRRFLKRCVHLVSAHEQRASFPLDSIRRRARLADGSLAEKSSYRADTLEYVYPGMHSDVGGGYPPGDQGKAMGGEGELMSQLPLHHMYREAFAAGAPLQVPIGVLGKNPRWREMDAKVIAEFDLTEKLTTRFNAWQSQAQKKTGPLEDVVKHETALITGWRIDRYAGGVGKTSFYGAIQDADETQEVWDAKRRLHAHLHTEAARKSKGIKETRCADRLAAGRAAGEGDCPGYSAGESIELSSPGKRFCFDEDFQLVGQDKYEKLNTNKTYEPPLDRRQLRRAADEFRRDYEKSWEMGEDTLSVGGIINIALGGLVYLINEEDEAEEYKEIWDQGTLEYRQLFTQSNQIAPGKEDLVKLFDDHVHDSRAWFMNSSFIAEREPFTDYFRYRLVHFDDQSNKRLSLLAKTGRVVGVGIALASIGLTIKRRDPRYLLGLSLPSLAIPVLRGKVGFPEISAFDPQTGLALPMQAGLEAVRTFSKDTGSLNKLVDSLPAPVELTEQTATTPELKKIFQAAQAAKAVADAKEGNPMGLVDMLAEQLSDAEPSDKTKSPDWFEMAGDLASSKLGIN</sequence>
<organism evidence="3 4">
    <name type="scientific">Aquipseudomonas alcaligenes</name>
    <name type="common">Pseudomonas alcaligenes</name>
    <dbReference type="NCBI Taxonomy" id="43263"/>
    <lineage>
        <taxon>Bacteria</taxon>
        <taxon>Pseudomonadati</taxon>
        <taxon>Pseudomonadota</taxon>
        <taxon>Gammaproteobacteria</taxon>
        <taxon>Pseudomonadales</taxon>
        <taxon>Pseudomonadaceae</taxon>
        <taxon>Aquipseudomonas</taxon>
    </lineage>
</organism>
<dbReference type="InterPro" id="IPR018712">
    <property type="entry name" value="Tle1-like_cat"/>
</dbReference>
<reference evidence="3 4" key="1">
    <citation type="submission" date="2018-09" db="EMBL/GenBank/DDBJ databases">
        <title>Metagenome Assembled Genomes from an Advanced Water Purification Facility.</title>
        <authorList>
            <person name="Stamps B.W."/>
            <person name="Spear J.R."/>
        </authorList>
    </citation>
    <scope>NUCLEOTIDE SEQUENCE [LARGE SCALE GENOMIC DNA]</scope>
    <source>
        <strain evidence="3">Bin_52_1</strain>
    </source>
</reference>
<evidence type="ECO:0000259" key="2">
    <source>
        <dbReference type="Pfam" id="PF22137"/>
    </source>
</evidence>